<accession>A0A316UVA3</accession>
<protein>
    <submittedName>
        <fullName evidence="1">Uncharacterized protein</fullName>
    </submittedName>
</protein>
<proteinExistence type="predicted"/>
<evidence type="ECO:0000313" key="1">
    <source>
        <dbReference type="EMBL" id="PWN28718.1"/>
    </source>
</evidence>
<dbReference type="RefSeq" id="XP_025363330.1">
    <property type="nucleotide sequence ID" value="XM_025503355.1"/>
</dbReference>
<sequence length="159" mass="17549">MLIVRAGRHRRAASATPLLPRSRCAAQPPLHPRRRPQSLTSEERTYVYAEADVCFSWRTYIESRLVSSQPQSSPPAPHPPALLSILLFLFSRILITISLVTTTHLRLLSVWSLAECLSRLSSATAATQPDSGFHATPRLVRCSDPASVSVAARSAWLTH</sequence>
<organism evidence="1 2">
    <name type="scientific">Jaminaea rosea</name>
    <dbReference type="NCBI Taxonomy" id="1569628"/>
    <lineage>
        <taxon>Eukaryota</taxon>
        <taxon>Fungi</taxon>
        <taxon>Dikarya</taxon>
        <taxon>Basidiomycota</taxon>
        <taxon>Ustilaginomycotina</taxon>
        <taxon>Exobasidiomycetes</taxon>
        <taxon>Microstromatales</taxon>
        <taxon>Microstromatales incertae sedis</taxon>
        <taxon>Jaminaea</taxon>
    </lineage>
</organism>
<reference evidence="1 2" key="1">
    <citation type="journal article" date="2018" name="Mol. Biol. Evol.">
        <title>Broad Genomic Sampling Reveals a Smut Pathogenic Ancestry of the Fungal Clade Ustilaginomycotina.</title>
        <authorList>
            <person name="Kijpornyongpan T."/>
            <person name="Mondo S.J."/>
            <person name="Barry K."/>
            <person name="Sandor L."/>
            <person name="Lee J."/>
            <person name="Lipzen A."/>
            <person name="Pangilinan J."/>
            <person name="LaButti K."/>
            <person name="Hainaut M."/>
            <person name="Henrissat B."/>
            <person name="Grigoriev I.V."/>
            <person name="Spatafora J.W."/>
            <person name="Aime M.C."/>
        </authorList>
    </citation>
    <scope>NUCLEOTIDE SEQUENCE [LARGE SCALE GENOMIC DNA]</scope>
    <source>
        <strain evidence="1 2">MCA 5214</strain>
    </source>
</reference>
<name>A0A316UVA3_9BASI</name>
<dbReference type="EMBL" id="KZ819664">
    <property type="protein sequence ID" value="PWN28718.1"/>
    <property type="molecule type" value="Genomic_DNA"/>
</dbReference>
<keyword evidence="2" id="KW-1185">Reference proteome</keyword>
<dbReference type="GeneID" id="37025178"/>
<dbReference type="Proteomes" id="UP000245884">
    <property type="component" value="Unassembled WGS sequence"/>
</dbReference>
<gene>
    <name evidence="1" type="ORF">BDZ90DRAFT_128984</name>
</gene>
<evidence type="ECO:0000313" key="2">
    <source>
        <dbReference type="Proteomes" id="UP000245884"/>
    </source>
</evidence>
<dbReference type="AlphaFoldDB" id="A0A316UVA3"/>